<name>A0A368VJJ8_9BACL</name>
<dbReference type="AlphaFoldDB" id="A0A368VJJ8"/>
<gene>
    <name evidence="1" type="ORF">DFP97_12228</name>
</gene>
<reference evidence="1 2" key="1">
    <citation type="submission" date="2018-07" db="EMBL/GenBank/DDBJ databases">
        <title>Genomic Encyclopedia of Type Strains, Phase III (KMG-III): the genomes of soil and plant-associated and newly described type strains.</title>
        <authorList>
            <person name="Whitman W."/>
        </authorList>
    </citation>
    <scope>NUCLEOTIDE SEQUENCE [LARGE SCALE GENOMIC DNA]</scope>
    <source>
        <strain evidence="1 2">CECT 7506</strain>
    </source>
</reference>
<keyword evidence="2" id="KW-1185">Reference proteome</keyword>
<dbReference type="Proteomes" id="UP000252415">
    <property type="component" value="Unassembled WGS sequence"/>
</dbReference>
<dbReference type="OrthoDB" id="9773571at2"/>
<accession>A0A368VJJ8</accession>
<sequence length="308" mass="35435">MQIKGLNQNFSDLTTLISVPERNRFGDSRYRGNYDGEVLAKLVSFLQRSGIKTPYVYDPMEGGKTSRDVCDFMGLPYIGDDIHNGFDVVNDDFHDTGFDLTMLHYPYWNMIDYAHNLPAHLQGKDMSRMDWKPFIEAVSHVNYKAAAHSRYVAVLVGDMVVKGKGFIKSIQREMAWIGNPIRHITKVQHNAMSYRSNYRGNFIPIVTEHLILFKTDYQPGGELWILVPGQYKKIDIDAYVTWKTAVRSVTKQIEQITPESVFEAIKQQFPIKLKKTNTPEATVRRTLQELEAEGYLKRKVRGIYIKAS</sequence>
<dbReference type="RefSeq" id="WP_114383692.1">
    <property type="nucleotide sequence ID" value="NZ_QPJD01000022.1"/>
</dbReference>
<dbReference type="EMBL" id="QPJD01000022">
    <property type="protein sequence ID" value="RCW41592.1"/>
    <property type="molecule type" value="Genomic_DNA"/>
</dbReference>
<proteinExistence type="predicted"/>
<evidence type="ECO:0000313" key="1">
    <source>
        <dbReference type="EMBL" id="RCW41592.1"/>
    </source>
</evidence>
<organism evidence="1 2">
    <name type="scientific">Paenibacillus prosopidis</name>
    <dbReference type="NCBI Taxonomy" id="630520"/>
    <lineage>
        <taxon>Bacteria</taxon>
        <taxon>Bacillati</taxon>
        <taxon>Bacillota</taxon>
        <taxon>Bacilli</taxon>
        <taxon>Bacillales</taxon>
        <taxon>Paenibacillaceae</taxon>
        <taxon>Paenibacillus</taxon>
    </lineage>
</organism>
<evidence type="ECO:0000313" key="2">
    <source>
        <dbReference type="Proteomes" id="UP000252415"/>
    </source>
</evidence>
<comment type="caution">
    <text evidence="1">The sequence shown here is derived from an EMBL/GenBank/DDBJ whole genome shotgun (WGS) entry which is preliminary data.</text>
</comment>
<protein>
    <submittedName>
        <fullName evidence="1">Uncharacterized protein</fullName>
    </submittedName>
</protein>